<comment type="caution">
    <text evidence="1">The sequence shown here is derived from an EMBL/GenBank/DDBJ whole genome shotgun (WGS) entry which is preliminary data.</text>
</comment>
<dbReference type="InterPro" id="IPR019056">
    <property type="entry name" value="Phage_TAC_6"/>
</dbReference>
<keyword evidence="2" id="KW-1185">Reference proteome</keyword>
<name>A0ABX2Q9P9_9HYPH</name>
<accession>A0ABX2Q9P9</accession>
<evidence type="ECO:0000313" key="1">
    <source>
        <dbReference type="EMBL" id="NVP54457.1"/>
    </source>
</evidence>
<sequence length="71" mass="7717">MAFRIATSPSHLGWRPAEFWNATLVEFNLALEGLTGGFQAPTAFSREAVRRIAAASGKSKSIRKLPTNEPS</sequence>
<dbReference type="EMBL" id="JABXYK010000002">
    <property type="protein sequence ID" value="NVP54457.1"/>
    <property type="molecule type" value="Genomic_DNA"/>
</dbReference>
<dbReference type="RefSeq" id="WP_176948476.1">
    <property type="nucleotide sequence ID" value="NZ_JABXYK010000002.1"/>
</dbReference>
<dbReference type="Proteomes" id="UP000659172">
    <property type="component" value="Unassembled WGS sequence"/>
</dbReference>
<organism evidence="1 2">
    <name type="scientific">Mycoplana rhizolycopersici</name>
    <dbReference type="NCBI Taxonomy" id="2746702"/>
    <lineage>
        <taxon>Bacteria</taxon>
        <taxon>Pseudomonadati</taxon>
        <taxon>Pseudomonadota</taxon>
        <taxon>Alphaproteobacteria</taxon>
        <taxon>Hyphomicrobiales</taxon>
        <taxon>Rhizobiaceae</taxon>
        <taxon>Mycoplana</taxon>
    </lineage>
</organism>
<dbReference type="Pfam" id="PF09550">
    <property type="entry name" value="Phage_TAC_6"/>
    <property type="match status" value="1"/>
</dbReference>
<proteinExistence type="predicted"/>
<evidence type="ECO:0000313" key="2">
    <source>
        <dbReference type="Proteomes" id="UP000659172"/>
    </source>
</evidence>
<reference evidence="1 2" key="1">
    <citation type="submission" date="2020-06" db="EMBL/GenBank/DDBJ databases">
        <title>Rhizobium sp.nov. isolated from the tomato plant.</title>
        <authorList>
            <person name="Thin K.K."/>
            <person name="Zhang X."/>
            <person name="He S."/>
        </authorList>
    </citation>
    <scope>NUCLEOTIDE SEQUENCE [LARGE SCALE GENOMIC DNA]</scope>
    <source>
        <strain evidence="1 2">DBTS2</strain>
    </source>
</reference>
<protein>
    <submittedName>
        <fullName evidence="1">Phage tail assembly chaperone</fullName>
    </submittedName>
</protein>
<gene>
    <name evidence="1" type="ORF">HV823_04205</name>
</gene>